<evidence type="ECO:0000256" key="14">
    <source>
        <dbReference type="ARBA" id="ARBA00048679"/>
    </source>
</evidence>
<dbReference type="InterPro" id="IPR050205">
    <property type="entry name" value="CDPK_Ser/Thr_kinases"/>
</dbReference>
<protein>
    <recommendedName>
        <fullName evidence="2">non-specific serine/threonine protein kinase</fullName>
        <ecNumber evidence="2">2.7.11.1</ecNumber>
    </recommendedName>
</protein>
<evidence type="ECO:0000256" key="4">
    <source>
        <dbReference type="ARBA" id="ARBA00022553"/>
    </source>
</evidence>
<evidence type="ECO:0000256" key="12">
    <source>
        <dbReference type="ARBA" id="ARBA00024334"/>
    </source>
</evidence>
<keyword evidence="6" id="KW-0479">Metal-binding</keyword>
<dbReference type="Pfam" id="PF00069">
    <property type="entry name" value="Pkinase"/>
    <property type="match status" value="1"/>
</dbReference>
<dbReference type="OrthoDB" id="40902at2759"/>
<feature type="compositionally biased region" description="Basic and acidic residues" evidence="16">
    <location>
        <begin position="29"/>
        <end position="40"/>
    </location>
</feature>
<keyword evidence="8 15" id="KW-0547">Nucleotide-binding</keyword>
<comment type="similarity">
    <text evidence="1">Belongs to the protein kinase superfamily. CAMK Ser/Thr protein kinase family. CaMK subfamily.</text>
</comment>
<keyword evidence="4" id="KW-0597">Phosphoprotein</keyword>
<evidence type="ECO:0000256" key="13">
    <source>
        <dbReference type="ARBA" id="ARBA00047899"/>
    </source>
</evidence>
<evidence type="ECO:0000313" key="19">
    <source>
        <dbReference type="EMBL" id="KAG2328445.1"/>
    </source>
</evidence>
<evidence type="ECO:0000256" key="7">
    <source>
        <dbReference type="ARBA" id="ARBA00022737"/>
    </source>
</evidence>
<dbReference type="EMBL" id="JAAMPC010000002">
    <property type="protein sequence ID" value="KAG2328445.1"/>
    <property type="molecule type" value="Genomic_DNA"/>
</dbReference>
<evidence type="ECO:0000256" key="15">
    <source>
        <dbReference type="PROSITE-ProRule" id="PRU10141"/>
    </source>
</evidence>
<dbReference type="PROSITE" id="PS50011">
    <property type="entry name" value="PROTEIN_KINASE_DOM"/>
    <property type="match status" value="1"/>
</dbReference>
<keyword evidence="9" id="KW-0418">Kinase</keyword>
<feature type="binding site" evidence="15">
    <location>
        <position position="117"/>
    </location>
    <ligand>
        <name>ATP</name>
        <dbReference type="ChEBI" id="CHEBI:30616"/>
    </ligand>
</feature>
<evidence type="ECO:0000256" key="6">
    <source>
        <dbReference type="ARBA" id="ARBA00022723"/>
    </source>
</evidence>
<evidence type="ECO:0000256" key="11">
    <source>
        <dbReference type="ARBA" id="ARBA00022840"/>
    </source>
</evidence>
<dbReference type="GO" id="GO:0004674">
    <property type="term" value="F:protein serine/threonine kinase activity"/>
    <property type="evidence" value="ECO:0007669"/>
    <property type="project" value="UniProtKB-KW"/>
</dbReference>
<keyword evidence="10" id="KW-0106">Calcium</keyword>
<dbReference type="InterPro" id="IPR018247">
    <property type="entry name" value="EF_Hand_1_Ca_BS"/>
</dbReference>
<evidence type="ECO:0000256" key="16">
    <source>
        <dbReference type="SAM" id="MobiDB-lite"/>
    </source>
</evidence>
<keyword evidence="3" id="KW-0723">Serine/threonine-protein kinase</keyword>
<dbReference type="InterPro" id="IPR000719">
    <property type="entry name" value="Prot_kinase_dom"/>
</dbReference>
<feature type="domain" description="EF-hand" evidence="18">
    <location>
        <begin position="451"/>
        <end position="486"/>
    </location>
</feature>
<dbReference type="Pfam" id="PF13499">
    <property type="entry name" value="EF-hand_7"/>
    <property type="match status" value="2"/>
</dbReference>
<dbReference type="CDD" id="cd05117">
    <property type="entry name" value="STKc_CAMK"/>
    <property type="match status" value="1"/>
</dbReference>
<keyword evidence="20" id="KW-1185">Reference proteome</keyword>
<evidence type="ECO:0000256" key="5">
    <source>
        <dbReference type="ARBA" id="ARBA00022679"/>
    </source>
</evidence>
<evidence type="ECO:0000259" key="18">
    <source>
        <dbReference type="PROSITE" id="PS50222"/>
    </source>
</evidence>
<sequence>MKFRVNLAIGKYFVKNYGLEQNGETSVEVENRGRSTHQDPPENTTGANQALPPRCPKATSSKDSAILEKPYEDVKLLYKLSKELGRGKFGVTYLCTEKSTGKMFVCKSISKKKLVIKTDKDDVRREVQIMQHLSGQPNIVELRGVYEDKKHVHLVMELCTGGDLFDRILAKGPYGERAAASVCRQIVNVVNVSHFMGVMHRELRLENFLLSSKDGDALLKATGFGLSIFIQAGRVHKDVVGSAYYVAPEVWKRRYGKEINIWSAGIMLYMLLSGIPPFWAETEKDISYAILDGNINFETHPWPSISDSAKDLVRKMLTKDPKRRISAAEALQHPWLRECGEASGTPIDSVVLSRMKQFSDMNKLKKLALRVIAENVDPEEAQGLKMMFANIDTDNSGTITCEELKEGFAKLGSELNEPEVKQLMDAADVDGNGSIDYIEFATATMHRHKLESNENLYKAFQHFDKDGNGYITIDELEAALTEYGMGDDEATIKEILSNVDTDNDGRISYKEFCAMMRSGNP</sequence>
<dbReference type="AlphaFoldDB" id="A0A8X7WFT2"/>
<dbReference type="InterPro" id="IPR002048">
    <property type="entry name" value="EF_hand_dom"/>
</dbReference>
<evidence type="ECO:0000259" key="17">
    <source>
        <dbReference type="PROSITE" id="PS50011"/>
    </source>
</evidence>
<dbReference type="PROSITE" id="PS50222">
    <property type="entry name" value="EF_HAND_2"/>
    <property type="match status" value="4"/>
</dbReference>
<accession>A0A8X7WFT2</accession>
<dbReference type="Gene3D" id="1.10.510.10">
    <property type="entry name" value="Transferase(Phosphotransferase) domain 1"/>
    <property type="match status" value="1"/>
</dbReference>
<comment type="catalytic activity">
    <reaction evidence="14">
        <text>L-seryl-[protein] + ATP = O-phospho-L-seryl-[protein] + ADP + H(+)</text>
        <dbReference type="Rhea" id="RHEA:17989"/>
        <dbReference type="Rhea" id="RHEA-COMP:9863"/>
        <dbReference type="Rhea" id="RHEA-COMP:11604"/>
        <dbReference type="ChEBI" id="CHEBI:15378"/>
        <dbReference type="ChEBI" id="CHEBI:29999"/>
        <dbReference type="ChEBI" id="CHEBI:30616"/>
        <dbReference type="ChEBI" id="CHEBI:83421"/>
        <dbReference type="ChEBI" id="CHEBI:456216"/>
        <dbReference type="EC" id="2.7.11.1"/>
    </reaction>
</comment>
<dbReference type="GO" id="GO:0005509">
    <property type="term" value="F:calcium ion binding"/>
    <property type="evidence" value="ECO:0007669"/>
    <property type="project" value="InterPro"/>
</dbReference>
<dbReference type="PROSITE" id="PS00018">
    <property type="entry name" value="EF_HAND_1"/>
    <property type="match status" value="4"/>
</dbReference>
<dbReference type="InterPro" id="IPR011992">
    <property type="entry name" value="EF-hand-dom_pair"/>
</dbReference>
<evidence type="ECO:0000313" key="20">
    <source>
        <dbReference type="Proteomes" id="UP000886595"/>
    </source>
</evidence>
<reference evidence="19 20" key="1">
    <citation type="submission" date="2020-02" db="EMBL/GenBank/DDBJ databases">
        <authorList>
            <person name="Ma Q."/>
            <person name="Huang Y."/>
            <person name="Song X."/>
            <person name="Pei D."/>
        </authorList>
    </citation>
    <scope>NUCLEOTIDE SEQUENCE [LARGE SCALE GENOMIC DNA]</scope>
    <source>
        <strain evidence="19">Sxm20200214</strain>
        <tissue evidence="19">Leaf</tissue>
    </source>
</reference>
<feature type="region of interest" description="Disordered" evidence="16">
    <location>
        <begin position="25"/>
        <end position="62"/>
    </location>
</feature>
<dbReference type="EC" id="2.7.11.1" evidence="2"/>
<gene>
    <name evidence="19" type="ORF">Bca52824_011173</name>
</gene>
<evidence type="ECO:0000256" key="8">
    <source>
        <dbReference type="ARBA" id="ARBA00022741"/>
    </source>
</evidence>
<dbReference type="SMART" id="SM00054">
    <property type="entry name" value="EFh"/>
    <property type="match status" value="4"/>
</dbReference>
<keyword evidence="5" id="KW-0808">Transferase</keyword>
<comment type="similarity">
    <text evidence="12">Belongs to the protein kinase superfamily. Ser/Thr protein kinase family. CDPK subfamily.</text>
</comment>
<evidence type="ECO:0000256" key="10">
    <source>
        <dbReference type="ARBA" id="ARBA00022837"/>
    </source>
</evidence>
<dbReference type="Proteomes" id="UP000886595">
    <property type="component" value="Unassembled WGS sequence"/>
</dbReference>
<dbReference type="GO" id="GO:0005524">
    <property type="term" value="F:ATP binding"/>
    <property type="evidence" value="ECO:0007669"/>
    <property type="project" value="UniProtKB-UniRule"/>
</dbReference>
<proteinExistence type="inferred from homology"/>
<dbReference type="Gene3D" id="3.30.200.20">
    <property type="entry name" value="Phosphorylase Kinase, domain 1"/>
    <property type="match status" value="1"/>
</dbReference>
<keyword evidence="7" id="KW-0677">Repeat</keyword>
<comment type="catalytic activity">
    <reaction evidence="13">
        <text>L-threonyl-[protein] + ATP = O-phospho-L-threonyl-[protein] + ADP + H(+)</text>
        <dbReference type="Rhea" id="RHEA:46608"/>
        <dbReference type="Rhea" id="RHEA-COMP:11060"/>
        <dbReference type="Rhea" id="RHEA-COMP:11605"/>
        <dbReference type="ChEBI" id="CHEBI:15378"/>
        <dbReference type="ChEBI" id="CHEBI:30013"/>
        <dbReference type="ChEBI" id="CHEBI:30616"/>
        <dbReference type="ChEBI" id="CHEBI:61977"/>
        <dbReference type="ChEBI" id="CHEBI:456216"/>
        <dbReference type="EC" id="2.7.11.1"/>
    </reaction>
</comment>
<feature type="domain" description="EF-hand" evidence="18">
    <location>
        <begin position="487"/>
        <end position="521"/>
    </location>
</feature>
<dbReference type="PROSITE" id="PS00107">
    <property type="entry name" value="PROTEIN_KINASE_ATP"/>
    <property type="match status" value="1"/>
</dbReference>
<dbReference type="SUPFAM" id="SSF56112">
    <property type="entry name" value="Protein kinase-like (PK-like)"/>
    <property type="match status" value="1"/>
</dbReference>
<dbReference type="FunFam" id="1.10.510.10:FF:000178">
    <property type="entry name" value="Calcium-dependent protein kinase 5"/>
    <property type="match status" value="1"/>
</dbReference>
<dbReference type="SUPFAM" id="SSF47473">
    <property type="entry name" value="EF-hand"/>
    <property type="match status" value="1"/>
</dbReference>
<dbReference type="FunFam" id="1.10.238.10:FF:000015">
    <property type="entry name" value="Calcium-dependent protein kinase 1"/>
    <property type="match status" value="1"/>
</dbReference>
<comment type="caution">
    <text evidence="19">The sequence shown here is derived from an EMBL/GenBank/DDBJ whole genome shotgun (WGS) entry which is preliminary data.</text>
</comment>
<feature type="domain" description="EF-hand" evidence="18">
    <location>
        <begin position="379"/>
        <end position="414"/>
    </location>
</feature>
<feature type="domain" description="Protein kinase" evidence="17">
    <location>
        <begin position="78"/>
        <end position="336"/>
    </location>
</feature>
<dbReference type="PANTHER" id="PTHR24349">
    <property type="entry name" value="SERINE/THREONINE-PROTEIN KINASE"/>
    <property type="match status" value="1"/>
</dbReference>
<evidence type="ECO:0000256" key="2">
    <source>
        <dbReference type="ARBA" id="ARBA00012513"/>
    </source>
</evidence>
<name>A0A8X7WFT2_BRACI</name>
<dbReference type="Gene3D" id="1.10.238.10">
    <property type="entry name" value="EF-hand"/>
    <property type="match status" value="1"/>
</dbReference>
<keyword evidence="11 15" id="KW-0067">ATP-binding</keyword>
<dbReference type="InterPro" id="IPR017441">
    <property type="entry name" value="Protein_kinase_ATP_BS"/>
</dbReference>
<evidence type="ECO:0000256" key="3">
    <source>
        <dbReference type="ARBA" id="ARBA00022527"/>
    </source>
</evidence>
<dbReference type="InterPro" id="IPR011009">
    <property type="entry name" value="Kinase-like_dom_sf"/>
</dbReference>
<evidence type="ECO:0000256" key="9">
    <source>
        <dbReference type="ARBA" id="ARBA00022777"/>
    </source>
</evidence>
<dbReference type="FunFam" id="3.30.200.20:FF:000004">
    <property type="entry name" value="Calcium-dependent protein kinase 1"/>
    <property type="match status" value="1"/>
</dbReference>
<feature type="domain" description="EF-hand" evidence="18">
    <location>
        <begin position="415"/>
        <end position="450"/>
    </location>
</feature>
<organism evidence="19 20">
    <name type="scientific">Brassica carinata</name>
    <name type="common">Ethiopian mustard</name>
    <name type="synonym">Abyssinian cabbage</name>
    <dbReference type="NCBI Taxonomy" id="52824"/>
    <lineage>
        <taxon>Eukaryota</taxon>
        <taxon>Viridiplantae</taxon>
        <taxon>Streptophyta</taxon>
        <taxon>Embryophyta</taxon>
        <taxon>Tracheophyta</taxon>
        <taxon>Spermatophyta</taxon>
        <taxon>Magnoliopsida</taxon>
        <taxon>eudicotyledons</taxon>
        <taxon>Gunneridae</taxon>
        <taxon>Pentapetalae</taxon>
        <taxon>rosids</taxon>
        <taxon>malvids</taxon>
        <taxon>Brassicales</taxon>
        <taxon>Brassicaceae</taxon>
        <taxon>Brassiceae</taxon>
        <taxon>Brassica</taxon>
    </lineage>
</organism>
<evidence type="ECO:0000256" key="1">
    <source>
        <dbReference type="ARBA" id="ARBA00005354"/>
    </source>
</evidence>